<feature type="compositionally biased region" description="Basic and acidic residues" evidence="2">
    <location>
        <begin position="473"/>
        <end position="494"/>
    </location>
</feature>
<proteinExistence type="predicted"/>
<dbReference type="AlphaFoldDB" id="A0A9K3HW60"/>
<dbReference type="Gramene" id="mRNA:HanXRQr2_Chr10g0431491">
    <property type="protein sequence ID" value="mRNA:HanXRQr2_Chr10g0431491"/>
    <property type="gene ID" value="HanXRQr2_Chr10g0431491"/>
</dbReference>
<evidence type="ECO:0000256" key="2">
    <source>
        <dbReference type="SAM" id="MobiDB-lite"/>
    </source>
</evidence>
<dbReference type="InterPro" id="IPR012677">
    <property type="entry name" value="Nucleotide-bd_a/b_plait_sf"/>
</dbReference>
<evidence type="ECO:0000313" key="5">
    <source>
        <dbReference type="Proteomes" id="UP000215914"/>
    </source>
</evidence>
<evidence type="ECO:0000313" key="4">
    <source>
        <dbReference type="EMBL" id="KAF5785681.1"/>
    </source>
</evidence>
<dbReference type="GO" id="GO:0003723">
    <property type="term" value="F:RNA binding"/>
    <property type="evidence" value="ECO:0007669"/>
    <property type="project" value="UniProtKB-UniRule"/>
</dbReference>
<protein>
    <submittedName>
        <fullName evidence="4">RNA recognition motif domain, nucleotide-binding alpha-beta plait domain superfamily</fullName>
    </submittedName>
</protein>
<feature type="domain" description="RRM" evidence="3">
    <location>
        <begin position="6"/>
        <end position="83"/>
    </location>
</feature>
<dbReference type="EMBL" id="MNCJ02000325">
    <property type="protein sequence ID" value="KAF5785681.1"/>
    <property type="molecule type" value="Genomic_DNA"/>
</dbReference>
<dbReference type="PANTHER" id="PTHR34427:SF5">
    <property type="entry name" value="DUF4283 DOMAIN-CONTAINING PROTEIN"/>
    <property type="match status" value="1"/>
</dbReference>
<feature type="compositionally biased region" description="Gly residues" evidence="2">
    <location>
        <begin position="364"/>
        <end position="380"/>
    </location>
</feature>
<organism evidence="4 5">
    <name type="scientific">Helianthus annuus</name>
    <name type="common">Common sunflower</name>
    <dbReference type="NCBI Taxonomy" id="4232"/>
    <lineage>
        <taxon>Eukaryota</taxon>
        <taxon>Viridiplantae</taxon>
        <taxon>Streptophyta</taxon>
        <taxon>Embryophyta</taxon>
        <taxon>Tracheophyta</taxon>
        <taxon>Spermatophyta</taxon>
        <taxon>Magnoliopsida</taxon>
        <taxon>eudicotyledons</taxon>
        <taxon>Gunneridae</taxon>
        <taxon>Pentapetalae</taxon>
        <taxon>asterids</taxon>
        <taxon>campanulids</taxon>
        <taxon>Asterales</taxon>
        <taxon>Asteraceae</taxon>
        <taxon>Asteroideae</taxon>
        <taxon>Heliantheae alliance</taxon>
        <taxon>Heliantheae</taxon>
        <taxon>Helianthus</taxon>
    </lineage>
</organism>
<feature type="region of interest" description="Disordered" evidence="2">
    <location>
        <begin position="328"/>
        <end position="398"/>
    </location>
</feature>
<dbReference type="InterPro" id="IPR000504">
    <property type="entry name" value="RRM_dom"/>
</dbReference>
<accession>A0A9K3HW60</accession>
<gene>
    <name evidence="4" type="ORF">HanXRQr2_Chr10g0431491</name>
</gene>
<dbReference type="Proteomes" id="UP000215914">
    <property type="component" value="Unassembled WGS sequence"/>
</dbReference>
<keyword evidence="1" id="KW-0694">RNA-binding</keyword>
<feature type="compositionally biased region" description="Basic residues" evidence="2">
    <location>
        <begin position="437"/>
        <end position="452"/>
    </location>
</feature>
<comment type="caution">
    <text evidence="4">The sequence shown here is derived from an EMBL/GenBank/DDBJ whole genome shotgun (WGS) entry which is preliminary data.</text>
</comment>
<dbReference type="PANTHER" id="PTHR34427">
    <property type="entry name" value="DUF4283 DOMAIN PROTEIN"/>
    <property type="match status" value="1"/>
</dbReference>
<dbReference type="InterPro" id="IPR035979">
    <property type="entry name" value="RBD_domain_sf"/>
</dbReference>
<feature type="region of interest" description="Disordered" evidence="2">
    <location>
        <begin position="429"/>
        <end position="494"/>
    </location>
</feature>
<dbReference type="SMART" id="SM00360">
    <property type="entry name" value="RRM"/>
    <property type="match status" value="1"/>
</dbReference>
<keyword evidence="5" id="KW-1185">Reference proteome</keyword>
<feature type="compositionally biased region" description="Low complexity" evidence="2">
    <location>
        <begin position="331"/>
        <end position="354"/>
    </location>
</feature>
<dbReference type="PROSITE" id="PS50102">
    <property type="entry name" value="RRM"/>
    <property type="match status" value="1"/>
</dbReference>
<name>A0A9K3HW60_HELAN</name>
<sequence length="494" mass="52760">MAGSITKLFISNLPEGSTPWELRKCLESFGEISGTFVAKKRDKFGCRFGFASFKDVSNREELLNSLRGVKMGDCRLRINIARFAVENAGMPGPKPVQVRLSGVHGQSGGNGPSNLRDSRSYSFVVGGSAQGNFVNGGTPLKSGDQLLSGKSVVVPDRTAGFQELDGLALVGRTVNLETLVDFDRLLNIAKVVVANIQYIGGLSLLISFHDKDSATRFLESKKLWGPWFSRLDGWNGQSLPLERVSWLKLSGIPLHLLSSEVLGLIGELFGKVLHVPKGLEEDLDLSVCRIGVLVGEVNRISEGISLRWKNRSYRIWVEEDPNDWIPDCLRSASSSSSGEGSSPVPSPVVDGLGSDAWGNEGTLHGEGGMGDGVSVGGGGADSNVNQVPVHADSETGCGNDGVGTGSTAVEIPCFVSKDVGPGVIGSFVCGAGERPSKPNRRRRSGLMSKKAHSSCQLDKACSPDAERPKKRPRDSDGGRGGGWRRDQDRSQREG</sequence>
<dbReference type="CDD" id="cd00590">
    <property type="entry name" value="RRM_SF"/>
    <property type="match status" value="1"/>
</dbReference>
<dbReference type="Pfam" id="PF00076">
    <property type="entry name" value="RRM_1"/>
    <property type="match status" value="1"/>
</dbReference>
<reference evidence="4" key="2">
    <citation type="submission" date="2020-06" db="EMBL/GenBank/DDBJ databases">
        <title>Helianthus annuus Genome sequencing and assembly Release 2.</title>
        <authorList>
            <person name="Gouzy J."/>
            <person name="Langlade N."/>
            <person name="Munos S."/>
        </authorList>
    </citation>
    <scope>NUCLEOTIDE SEQUENCE</scope>
    <source>
        <tissue evidence="4">Leaves</tissue>
    </source>
</reference>
<evidence type="ECO:0000259" key="3">
    <source>
        <dbReference type="PROSITE" id="PS50102"/>
    </source>
</evidence>
<evidence type="ECO:0000256" key="1">
    <source>
        <dbReference type="PROSITE-ProRule" id="PRU00176"/>
    </source>
</evidence>
<reference evidence="4" key="1">
    <citation type="journal article" date="2017" name="Nature">
        <title>The sunflower genome provides insights into oil metabolism, flowering and Asterid evolution.</title>
        <authorList>
            <person name="Badouin H."/>
            <person name="Gouzy J."/>
            <person name="Grassa C.J."/>
            <person name="Murat F."/>
            <person name="Staton S.E."/>
            <person name="Cottret L."/>
            <person name="Lelandais-Briere C."/>
            <person name="Owens G.L."/>
            <person name="Carrere S."/>
            <person name="Mayjonade B."/>
            <person name="Legrand L."/>
            <person name="Gill N."/>
            <person name="Kane N.C."/>
            <person name="Bowers J.E."/>
            <person name="Hubner S."/>
            <person name="Bellec A."/>
            <person name="Berard A."/>
            <person name="Berges H."/>
            <person name="Blanchet N."/>
            <person name="Boniface M.C."/>
            <person name="Brunel D."/>
            <person name="Catrice O."/>
            <person name="Chaidir N."/>
            <person name="Claudel C."/>
            <person name="Donnadieu C."/>
            <person name="Faraut T."/>
            <person name="Fievet G."/>
            <person name="Helmstetter N."/>
            <person name="King M."/>
            <person name="Knapp S.J."/>
            <person name="Lai Z."/>
            <person name="Le Paslier M.C."/>
            <person name="Lippi Y."/>
            <person name="Lorenzon L."/>
            <person name="Mandel J.R."/>
            <person name="Marage G."/>
            <person name="Marchand G."/>
            <person name="Marquand E."/>
            <person name="Bret-Mestries E."/>
            <person name="Morien E."/>
            <person name="Nambeesan S."/>
            <person name="Nguyen T."/>
            <person name="Pegot-Espagnet P."/>
            <person name="Pouilly N."/>
            <person name="Raftis F."/>
            <person name="Sallet E."/>
            <person name="Schiex T."/>
            <person name="Thomas J."/>
            <person name="Vandecasteele C."/>
            <person name="Vares D."/>
            <person name="Vear F."/>
            <person name="Vautrin S."/>
            <person name="Crespi M."/>
            <person name="Mangin B."/>
            <person name="Burke J.M."/>
            <person name="Salse J."/>
            <person name="Munos S."/>
            <person name="Vincourt P."/>
            <person name="Rieseberg L.H."/>
            <person name="Langlade N.B."/>
        </authorList>
    </citation>
    <scope>NUCLEOTIDE SEQUENCE</scope>
    <source>
        <tissue evidence="4">Leaves</tissue>
    </source>
</reference>
<dbReference type="SUPFAM" id="SSF54928">
    <property type="entry name" value="RNA-binding domain, RBD"/>
    <property type="match status" value="1"/>
</dbReference>
<dbReference type="Gene3D" id="3.30.70.330">
    <property type="match status" value="1"/>
</dbReference>